<dbReference type="Proteomes" id="UP001367030">
    <property type="component" value="Unassembled WGS sequence"/>
</dbReference>
<dbReference type="InterPro" id="IPR052698">
    <property type="entry name" value="MoCofactor_Util/Proc"/>
</dbReference>
<evidence type="ECO:0000259" key="1">
    <source>
        <dbReference type="Pfam" id="PF02625"/>
    </source>
</evidence>
<dbReference type="Pfam" id="PF13478">
    <property type="entry name" value="XdhC_C"/>
    <property type="match status" value="1"/>
</dbReference>
<dbReference type="Gene3D" id="3.40.50.720">
    <property type="entry name" value="NAD(P)-binding Rossmann-like Domain"/>
    <property type="match status" value="1"/>
</dbReference>
<keyword evidence="4" id="KW-1185">Reference proteome</keyword>
<feature type="domain" description="XdhC- CoxI" evidence="1">
    <location>
        <begin position="23"/>
        <end position="87"/>
    </location>
</feature>
<dbReference type="PANTHER" id="PTHR30388">
    <property type="entry name" value="ALDEHYDE OXIDOREDUCTASE MOLYBDENUM COFACTOR ASSEMBLY PROTEIN"/>
    <property type="match status" value="1"/>
</dbReference>
<dbReference type="InterPro" id="IPR003777">
    <property type="entry name" value="XdhC_CoxI"/>
</dbReference>
<gene>
    <name evidence="3" type="ORF">WKW79_00175</name>
</gene>
<accession>A0ABU8WZI1</accession>
<dbReference type="Pfam" id="PF02625">
    <property type="entry name" value="XdhC_CoxI"/>
    <property type="match status" value="1"/>
</dbReference>
<dbReference type="InterPro" id="IPR010916">
    <property type="entry name" value="TonB_box_CS"/>
</dbReference>
<dbReference type="PANTHER" id="PTHR30388:SF4">
    <property type="entry name" value="MOLYBDENUM COFACTOR INSERTION CHAPERONE PAOD"/>
    <property type="match status" value="1"/>
</dbReference>
<evidence type="ECO:0000313" key="4">
    <source>
        <dbReference type="Proteomes" id="UP001367030"/>
    </source>
</evidence>
<organism evidence="3 4">
    <name type="scientific">Variovorax robiniae</name>
    <dbReference type="NCBI Taxonomy" id="1836199"/>
    <lineage>
        <taxon>Bacteria</taxon>
        <taxon>Pseudomonadati</taxon>
        <taxon>Pseudomonadota</taxon>
        <taxon>Betaproteobacteria</taxon>
        <taxon>Burkholderiales</taxon>
        <taxon>Comamonadaceae</taxon>
        <taxon>Variovorax</taxon>
    </lineage>
</organism>
<dbReference type="EMBL" id="JBBKZS010000001">
    <property type="protein sequence ID" value="MEJ8852960.1"/>
    <property type="molecule type" value="Genomic_DNA"/>
</dbReference>
<dbReference type="PROSITE" id="PS00430">
    <property type="entry name" value="TONB_DEPENDENT_REC_1"/>
    <property type="match status" value="1"/>
</dbReference>
<dbReference type="InterPro" id="IPR027051">
    <property type="entry name" value="XdhC_Rossmann_dom"/>
</dbReference>
<reference evidence="3 4" key="1">
    <citation type="submission" date="2024-03" db="EMBL/GenBank/DDBJ databases">
        <title>Novel species of the genus Variovorax.</title>
        <authorList>
            <person name="Liu Q."/>
            <person name="Xin Y.-H."/>
        </authorList>
    </citation>
    <scope>NUCLEOTIDE SEQUENCE [LARGE SCALE GENOMIC DNA]</scope>
    <source>
        <strain evidence="3 4">KACC 18901</strain>
    </source>
</reference>
<sequence>MTDVHGEKARDLAAAVLEQVLKWKDGGAGVVLATVVKAWSTAPRRAGTQMAVHENGTHFGTLFGGSVDTLVVSAALGVLAEGKDAMVNVSVDDATASAAGMACGGGLEIRLECIDGIGRGGQGGQVDVLREALDAMRSGHSVVLCTGLADGRRLLISGDGPASGAWASEAHKRARMDDTAIALVDGDEVLFQVFNAPLRLFVVGAVRTARALRDAAQLIGFEVTIIEPRDAHAAGTEFAGANMLVGDVGATLRSLHLDSRCAVVVLAHMPEIDDPALIEAVRSHVFYIGALGSRKSHAARLARLEQAGVTAEQSARIHGPAGLDIGAIGPAEIAASIVAEMVSVLRKPH</sequence>
<dbReference type="RefSeq" id="WP_340333074.1">
    <property type="nucleotide sequence ID" value="NZ_JBBKZS010000001.1"/>
</dbReference>
<comment type="caution">
    <text evidence="3">The sequence shown here is derived from an EMBL/GenBank/DDBJ whole genome shotgun (WGS) entry which is preliminary data.</text>
</comment>
<feature type="domain" description="XdhC Rossmann" evidence="2">
    <location>
        <begin position="200"/>
        <end position="341"/>
    </location>
</feature>
<evidence type="ECO:0000313" key="3">
    <source>
        <dbReference type="EMBL" id="MEJ8852960.1"/>
    </source>
</evidence>
<protein>
    <submittedName>
        <fullName evidence="3">XdhC/CoxI family protein</fullName>
    </submittedName>
</protein>
<proteinExistence type="predicted"/>
<name>A0ABU8WZI1_9BURK</name>
<evidence type="ECO:0000259" key="2">
    <source>
        <dbReference type="Pfam" id="PF13478"/>
    </source>
</evidence>